<dbReference type="SMR" id="G5A5H8"/>
<organism evidence="3 4">
    <name type="scientific">Phytophthora sojae (strain P6497)</name>
    <name type="common">Soybean stem and root rot agent</name>
    <name type="synonym">Phytophthora megasperma f. sp. glycines</name>
    <dbReference type="NCBI Taxonomy" id="1094619"/>
    <lineage>
        <taxon>Eukaryota</taxon>
        <taxon>Sar</taxon>
        <taxon>Stramenopiles</taxon>
        <taxon>Oomycota</taxon>
        <taxon>Peronosporomycetes</taxon>
        <taxon>Peronosporales</taxon>
        <taxon>Peronosporaceae</taxon>
        <taxon>Phytophthora</taxon>
    </lineage>
</organism>
<evidence type="ECO:0000256" key="1">
    <source>
        <dbReference type="SAM" id="Coils"/>
    </source>
</evidence>
<evidence type="ECO:0000256" key="2">
    <source>
        <dbReference type="SAM" id="MobiDB-lite"/>
    </source>
</evidence>
<evidence type="ECO:0008006" key="5">
    <source>
        <dbReference type="Google" id="ProtNLM"/>
    </source>
</evidence>
<dbReference type="AlphaFoldDB" id="G5A5H8"/>
<dbReference type="OMA" id="EWRNTES"/>
<keyword evidence="4" id="KW-1185">Reference proteome</keyword>
<dbReference type="Proteomes" id="UP000002640">
    <property type="component" value="Unassembled WGS sequence"/>
</dbReference>
<dbReference type="EMBL" id="JH159160">
    <property type="protein sequence ID" value="EGZ08583.1"/>
    <property type="molecule type" value="Genomic_DNA"/>
</dbReference>
<evidence type="ECO:0000313" key="4">
    <source>
        <dbReference type="Proteomes" id="UP000002640"/>
    </source>
</evidence>
<feature type="region of interest" description="Disordered" evidence="2">
    <location>
        <begin position="64"/>
        <end position="89"/>
    </location>
</feature>
<dbReference type="GeneID" id="20638792"/>
<feature type="compositionally biased region" description="Basic residues" evidence="2">
    <location>
        <begin position="77"/>
        <end position="89"/>
    </location>
</feature>
<protein>
    <recommendedName>
        <fullName evidence="5">BZIP domain-containing protein</fullName>
    </recommendedName>
</protein>
<sequence>MSLLFEPSSLSSCFFEPVVGDEQVSVPEILAMLDGVLEGDLSLESLQHEDLSVLDPKTRSLKRLRPCPNIDEVPKGPKPKRGRRPTAARPRLRNKGKIEILRREIETLEAELEALKNAEQDIEEPQADSLWKIIATKQREEREKAESENKALKSLLSAQCTLTTSLSGVLSEWTSLPDQELSLTI</sequence>
<gene>
    <name evidence="3" type="ORF">PHYSODRAFT_256840</name>
</gene>
<name>G5A5H8_PHYSP</name>
<dbReference type="InParanoid" id="G5A5H8"/>
<dbReference type="KEGG" id="psoj:PHYSODRAFT_256840"/>
<keyword evidence="1" id="KW-0175">Coiled coil</keyword>
<accession>G5A5H8</accession>
<reference evidence="3 4" key="1">
    <citation type="journal article" date="2006" name="Science">
        <title>Phytophthora genome sequences uncover evolutionary origins and mechanisms of pathogenesis.</title>
        <authorList>
            <person name="Tyler B.M."/>
            <person name="Tripathy S."/>
            <person name="Zhang X."/>
            <person name="Dehal P."/>
            <person name="Jiang R.H."/>
            <person name="Aerts A."/>
            <person name="Arredondo F.D."/>
            <person name="Baxter L."/>
            <person name="Bensasson D."/>
            <person name="Beynon J.L."/>
            <person name="Chapman J."/>
            <person name="Damasceno C.M."/>
            <person name="Dorrance A.E."/>
            <person name="Dou D."/>
            <person name="Dickerman A.W."/>
            <person name="Dubchak I.L."/>
            <person name="Garbelotto M."/>
            <person name="Gijzen M."/>
            <person name="Gordon S.G."/>
            <person name="Govers F."/>
            <person name="Grunwald N.J."/>
            <person name="Huang W."/>
            <person name="Ivors K.L."/>
            <person name="Jones R.W."/>
            <person name="Kamoun S."/>
            <person name="Krampis K."/>
            <person name="Lamour K.H."/>
            <person name="Lee M.K."/>
            <person name="McDonald W.H."/>
            <person name="Medina M."/>
            <person name="Meijer H.J."/>
            <person name="Nordberg E.K."/>
            <person name="Maclean D.J."/>
            <person name="Ospina-Giraldo M.D."/>
            <person name="Morris P.F."/>
            <person name="Phuntumart V."/>
            <person name="Putnam N.H."/>
            <person name="Rash S."/>
            <person name="Rose J.K."/>
            <person name="Sakihama Y."/>
            <person name="Salamov A.A."/>
            <person name="Savidor A."/>
            <person name="Scheuring C.F."/>
            <person name="Smith B.M."/>
            <person name="Sobral B.W."/>
            <person name="Terry A."/>
            <person name="Torto-Alalibo T.A."/>
            <person name="Win J."/>
            <person name="Xu Z."/>
            <person name="Zhang H."/>
            <person name="Grigoriev I.V."/>
            <person name="Rokhsar D.S."/>
            <person name="Boore J.L."/>
        </authorList>
    </citation>
    <scope>NUCLEOTIDE SEQUENCE [LARGE SCALE GENOMIC DNA]</scope>
    <source>
        <strain evidence="3 4">P6497</strain>
    </source>
</reference>
<evidence type="ECO:0000313" key="3">
    <source>
        <dbReference type="EMBL" id="EGZ08583.1"/>
    </source>
</evidence>
<proteinExistence type="predicted"/>
<dbReference type="RefSeq" id="XP_009535216.1">
    <property type="nucleotide sequence ID" value="XM_009536921.1"/>
</dbReference>
<feature type="coiled-coil region" evidence="1">
    <location>
        <begin position="91"/>
        <end position="155"/>
    </location>
</feature>